<evidence type="ECO:0000313" key="3">
    <source>
        <dbReference type="Proteomes" id="UP000593566"/>
    </source>
</evidence>
<dbReference type="AlphaFoldDB" id="A0A8H6CIG9"/>
<dbReference type="EMBL" id="JACCJB010000009">
    <property type="protein sequence ID" value="KAF6223975.1"/>
    <property type="molecule type" value="Genomic_DNA"/>
</dbReference>
<name>A0A8H6CIG9_9LECA</name>
<sequence length="317" mass="35505">MGPDRGWPGTNGATEERGGHLHGSAYRPGPDVWSAAMSNLSMKRVRVDTDGDAAILSKSSDDYRKMTARTCGTEWSKGGGWFQRLEAISRRIGSVSHYRGDNRQSHRADAISQLLGYEEERSLVTLKQIGKTIVLSGSDRMGREVVDQLYHDGQPLDNGMHYVVEGMSEDETDKTRSDQESVDEVNELLELGRNHDMYETLDQLLEKPGVGVVDERFQGSEMDVETMERTTPVKQARKSQKLGYVEICAKVADVGTLSVLYVFPEFFDPPLDQTFSHQYLLDLLEVIPDGSKTKVSIEAWLLPSDLDDFDVAYSFLE</sequence>
<proteinExistence type="predicted"/>
<organism evidence="2 3">
    <name type="scientific">Letharia lupina</name>
    <dbReference type="NCBI Taxonomy" id="560253"/>
    <lineage>
        <taxon>Eukaryota</taxon>
        <taxon>Fungi</taxon>
        <taxon>Dikarya</taxon>
        <taxon>Ascomycota</taxon>
        <taxon>Pezizomycotina</taxon>
        <taxon>Lecanoromycetes</taxon>
        <taxon>OSLEUM clade</taxon>
        <taxon>Lecanoromycetidae</taxon>
        <taxon>Lecanorales</taxon>
        <taxon>Lecanorineae</taxon>
        <taxon>Parmeliaceae</taxon>
        <taxon>Letharia</taxon>
    </lineage>
</organism>
<gene>
    <name evidence="2" type="ORF">HO133_010549</name>
</gene>
<protein>
    <submittedName>
        <fullName evidence="2">Uncharacterized protein</fullName>
    </submittedName>
</protein>
<comment type="caution">
    <text evidence="2">The sequence shown here is derived from an EMBL/GenBank/DDBJ whole genome shotgun (WGS) entry which is preliminary data.</text>
</comment>
<accession>A0A8H6CIG9</accession>
<dbReference type="RefSeq" id="XP_037153035.1">
    <property type="nucleotide sequence ID" value="XM_037301401.1"/>
</dbReference>
<dbReference type="GeneID" id="59338939"/>
<keyword evidence="3" id="KW-1185">Reference proteome</keyword>
<evidence type="ECO:0000256" key="1">
    <source>
        <dbReference type="SAM" id="MobiDB-lite"/>
    </source>
</evidence>
<feature type="region of interest" description="Disordered" evidence="1">
    <location>
        <begin position="1"/>
        <end position="26"/>
    </location>
</feature>
<reference evidence="2 3" key="1">
    <citation type="journal article" date="2020" name="Genomics">
        <title>Complete, high-quality genomes from long-read metagenomic sequencing of two wolf lichen thalli reveals enigmatic genome architecture.</title>
        <authorList>
            <person name="McKenzie S.K."/>
            <person name="Walston R.F."/>
            <person name="Allen J.L."/>
        </authorList>
    </citation>
    <scope>NUCLEOTIDE SEQUENCE [LARGE SCALE GENOMIC DNA]</scope>
    <source>
        <strain evidence="2">WasteWater1</strain>
    </source>
</reference>
<dbReference type="Proteomes" id="UP000593566">
    <property type="component" value="Unassembled WGS sequence"/>
</dbReference>
<evidence type="ECO:0000313" key="2">
    <source>
        <dbReference type="EMBL" id="KAF6223975.1"/>
    </source>
</evidence>